<evidence type="ECO:0000313" key="4">
    <source>
        <dbReference type="EMBL" id="OYN92378.1"/>
    </source>
</evidence>
<keyword evidence="2" id="KW-0813">Transport</keyword>
<dbReference type="SUPFAM" id="SSF53850">
    <property type="entry name" value="Periplasmic binding protein-like II"/>
    <property type="match status" value="1"/>
</dbReference>
<gene>
    <name evidence="4" type="ORF">CGZ91_02440</name>
</gene>
<dbReference type="OrthoDB" id="4289620at2"/>
<evidence type="ECO:0000256" key="1">
    <source>
        <dbReference type="ARBA" id="ARBA00008520"/>
    </source>
</evidence>
<evidence type="ECO:0008006" key="6">
    <source>
        <dbReference type="Google" id="ProtNLM"/>
    </source>
</evidence>
<dbReference type="Gene3D" id="3.40.190.10">
    <property type="entry name" value="Periplasmic binding protein-like II"/>
    <property type="match status" value="1"/>
</dbReference>
<dbReference type="GO" id="GO:0015768">
    <property type="term" value="P:maltose transport"/>
    <property type="evidence" value="ECO:0007669"/>
    <property type="project" value="TreeGrafter"/>
</dbReference>
<accession>A0A255ELH2</accession>
<sequence>MSTHTFSRIPRRSFLTLAGGAAGGLALTACGGGSASEIPAPSSDPDTLSGSVTVWFPPIGGDIERPYWDEQINKFNGIYPNVEVAVEIIPWDSRGERMSTAIKGKTTPDITYALPADIYNWGAGGILVPLDEVVADKDKYLPNGLETMSYDGTLYGAPTVMGMTTTLHVKPVWDAVGVSPEDYPTTFDEVKEIAPKLKEQGYYITQYEAAPTMTLNGSFYPLLWSAGGTVLNEDGTAAALNGPEGLRALEFAKWLVDGDHTPKDALTQQLPVETSPIAQKKVAMLFSRSTASLLLNGLTLEELVVAEPLADKRAAGYGNVGAWVIFKESQNKDAAAAWINFQNQPDNLREFLPPRNQQSPRTDVTDLYEEGTPEAALEPMMDLGVTEPKSPKATEIMGIIKPEVQAALLGQKEPQAALDAAAAQIDAALAKP</sequence>
<dbReference type="EMBL" id="NMVJ01000001">
    <property type="protein sequence ID" value="OYN92378.1"/>
    <property type="molecule type" value="Genomic_DNA"/>
</dbReference>
<organism evidence="4 5">
    <name type="scientific">Parenemella sanctibonifatiensis</name>
    <dbReference type="NCBI Taxonomy" id="2016505"/>
    <lineage>
        <taxon>Bacteria</taxon>
        <taxon>Bacillati</taxon>
        <taxon>Actinomycetota</taxon>
        <taxon>Actinomycetes</taxon>
        <taxon>Propionibacteriales</taxon>
        <taxon>Propionibacteriaceae</taxon>
        <taxon>Parenemella</taxon>
    </lineage>
</organism>
<name>A0A255ELH2_9ACTN</name>
<reference evidence="4 5" key="1">
    <citation type="submission" date="2017-07" db="EMBL/GenBank/DDBJ databases">
        <title>Draft whole genome sequences of clinical Proprionibacteriaceae strains.</title>
        <authorList>
            <person name="Bernier A.-M."/>
            <person name="Bernard K."/>
            <person name="Domingo M.-C."/>
        </authorList>
    </citation>
    <scope>NUCLEOTIDE SEQUENCE [LARGE SCALE GENOMIC DNA]</scope>
    <source>
        <strain evidence="4 5">NML 150081</strain>
    </source>
</reference>
<dbReference type="InterPro" id="IPR006311">
    <property type="entry name" value="TAT_signal"/>
</dbReference>
<dbReference type="PANTHER" id="PTHR30061">
    <property type="entry name" value="MALTOSE-BINDING PERIPLASMIC PROTEIN"/>
    <property type="match status" value="1"/>
</dbReference>
<dbReference type="GO" id="GO:0055052">
    <property type="term" value="C:ATP-binding cassette (ABC) transporter complex, substrate-binding subunit-containing"/>
    <property type="evidence" value="ECO:0007669"/>
    <property type="project" value="TreeGrafter"/>
</dbReference>
<evidence type="ECO:0000256" key="3">
    <source>
        <dbReference type="ARBA" id="ARBA00022729"/>
    </source>
</evidence>
<dbReference type="RefSeq" id="WP_094452355.1">
    <property type="nucleotide sequence ID" value="NZ_NMVJ01000001.1"/>
</dbReference>
<dbReference type="AlphaFoldDB" id="A0A255ELH2"/>
<evidence type="ECO:0000256" key="2">
    <source>
        <dbReference type="ARBA" id="ARBA00022448"/>
    </source>
</evidence>
<comment type="similarity">
    <text evidence="1">Belongs to the bacterial solute-binding protein 1 family.</text>
</comment>
<protein>
    <recommendedName>
        <fullName evidence="6">Extracellular solute-binding protein</fullName>
    </recommendedName>
</protein>
<dbReference type="InterPro" id="IPR006059">
    <property type="entry name" value="SBP"/>
</dbReference>
<dbReference type="Pfam" id="PF01547">
    <property type="entry name" value="SBP_bac_1"/>
    <property type="match status" value="1"/>
</dbReference>
<dbReference type="PANTHER" id="PTHR30061:SF50">
    <property type="entry name" value="MALTOSE_MALTODEXTRIN-BINDING PERIPLASMIC PROTEIN"/>
    <property type="match status" value="1"/>
</dbReference>
<keyword evidence="3" id="KW-0732">Signal</keyword>
<proteinExistence type="inferred from homology"/>
<dbReference type="GO" id="GO:1901982">
    <property type="term" value="F:maltose binding"/>
    <property type="evidence" value="ECO:0007669"/>
    <property type="project" value="TreeGrafter"/>
</dbReference>
<dbReference type="Proteomes" id="UP000216300">
    <property type="component" value="Unassembled WGS sequence"/>
</dbReference>
<dbReference type="GO" id="GO:0042956">
    <property type="term" value="P:maltodextrin transmembrane transport"/>
    <property type="evidence" value="ECO:0007669"/>
    <property type="project" value="TreeGrafter"/>
</dbReference>
<comment type="caution">
    <text evidence="4">The sequence shown here is derived from an EMBL/GenBank/DDBJ whole genome shotgun (WGS) entry which is preliminary data.</text>
</comment>
<dbReference type="PROSITE" id="PS51318">
    <property type="entry name" value="TAT"/>
    <property type="match status" value="1"/>
</dbReference>
<evidence type="ECO:0000313" key="5">
    <source>
        <dbReference type="Proteomes" id="UP000216300"/>
    </source>
</evidence>
<keyword evidence="5" id="KW-1185">Reference proteome</keyword>